<organism evidence="1 2">
    <name type="scientific">Microbacterium dextranolyticum</name>
    <dbReference type="NCBI Taxonomy" id="36806"/>
    <lineage>
        <taxon>Bacteria</taxon>
        <taxon>Bacillati</taxon>
        <taxon>Actinomycetota</taxon>
        <taxon>Actinomycetes</taxon>
        <taxon>Micrococcales</taxon>
        <taxon>Microbacteriaceae</taxon>
        <taxon>Microbacterium</taxon>
    </lineage>
</organism>
<dbReference type="EMBL" id="BSER01000012">
    <property type="protein sequence ID" value="GLJ96601.1"/>
    <property type="molecule type" value="Genomic_DNA"/>
</dbReference>
<proteinExistence type="predicted"/>
<dbReference type="RefSeq" id="WP_204965122.1">
    <property type="nucleotide sequence ID" value="NZ_BAAAUR010000014.1"/>
</dbReference>
<reference evidence="1" key="1">
    <citation type="journal article" date="2014" name="Int. J. Syst. Evol. Microbiol.">
        <title>Complete genome sequence of Corynebacterium casei LMG S-19264T (=DSM 44701T), isolated from a smear-ripened cheese.</title>
        <authorList>
            <consortium name="US DOE Joint Genome Institute (JGI-PGF)"/>
            <person name="Walter F."/>
            <person name="Albersmeier A."/>
            <person name="Kalinowski J."/>
            <person name="Ruckert C."/>
        </authorList>
    </citation>
    <scope>NUCLEOTIDE SEQUENCE</scope>
    <source>
        <strain evidence="1">VKM Ac-1940</strain>
    </source>
</reference>
<reference evidence="1" key="2">
    <citation type="submission" date="2023-01" db="EMBL/GenBank/DDBJ databases">
        <authorList>
            <person name="Sun Q."/>
            <person name="Evtushenko L."/>
        </authorList>
    </citation>
    <scope>NUCLEOTIDE SEQUENCE</scope>
    <source>
        <strain evidence="1">VKM Ac-1940</strain>
    </source>
</reference>
<dbReference type="Gene3D" id="3.40.1190.20">
    <property type="match status" value="1"/>
</dbReference>
<name>A0A9W6M773_9MICO</name>
<evidence type="ECO:0000313" key="2">
    <source>
        <dbReference type="Proteomes" id="UP001142291"/>
    </source>
</evidence>
<dbReference type="InterPro" id="IPR029056">
    <property type="entry name" value="Ribokinase-like"/>
</dbReference>
<dbReference type="Proteomes" id="UP001142291">
    <property type="component" value="Unassembled WGS sequence"/>
</dbReference>
<evidence type="ECO:0000313" key="1">
    <source>
        <dbReference type="EMBL" id="GLJ96601.1"/>
    </source>
</evidence>
<dbReference type="AlphaFoldDB" id="A0A9W6M773"/>
<accession>A0A9W6M773</accession>
<keyword evidence="2" id="KW-1185">Reference proteome</keyword>
<gene>
    <name evidence="1" type="ORF">GCM10017591_26640</name>
</gene>
<comment type="caution">
    <text evidence="1">The sequence shown here is derived from an EMBL/GenBank/DDBJ whole genome shotgun (WGS) entry which is preliminary data.</text>
</comment>
<protein>
    <submittedName>
        <fullName evidence="1">Uncharacterized protein</fullName>
    </submittedName>
</protein>
<sequence>MHTRYWAVAVGRDAHRHRASLESAVALSATRYRLGDVFDVHDLEDTAALPRHAAGRRVVEAVEALQTGAVGVPAVVVDTSTPTTIGLGDSFVGGFLAPLAGPRNR</sequence>
<dbReference type="SUPFAM" id="SSF53613">
    <property type="entry name" value="Ribokinase-like"/>
    <property type="match status" value="1"/>
</dbReference>